<proteinExistence type="predicted"/>
<gene>
    <name evidence="2" type="ORF">GA0070617_1854</name>
</gene>
<evidence type="ECO:0000256" key="1">
    <source>
        <dbReference type="SAM" id="Phobius"/>
    </source>
</evidence>
<evidence type="ECO:0000313" key="3">
    <source>
        <dbReference type="Proteomes" id="UP000198937"/>
    </source>
</evidence>
<keyword evidence="1" id="KW-0812">Transmembrane</keyword>
<accession>A0A1C6UCJ8</accession>
<keyword evidence="3" id="KW-1185">Reference proteome</keyword>
<reference evidence="2 3" key="1">
    <citation type="submission" date="2016-06" db="EMBL/GenBank/DDBJ databases">
        <authorList>
            <person name="Kjaerup R.B."/>
            <person name="Dalgaard T.S."/>
            <person name="Juul-Madsen H.R."/>
        </authorList>
    </citation>
    <scope>NUCLEOTIDE SEQUENCE [LARGE SCALE GENOMIC DNA]</scope>
    <source>
        <strain evidence="2 3">DSM 45577</strain>
    </source>
</reference>
<evidence type="ECO:0000313" key="2">
    <source>
        <dbReference type="EMBL" id="SCL51684.1"/>
    </source>
</evidence>
<dbReference type="Proteomes" id="UP000198937">
    <property type="component" value="Unassembled WGS sequence"/>
</dbReference>
<organism evidence="2 3">
    <name type="scientific">Micromonospora yangpuensis</name>
    <dbReference type="NCBI Taxonomy" id="683228"/>
    <lineage>
        <taxon>Bacteria</taxon>
        <taxon>Bacillati</taxon>
        <taxon>Actinomycetota</taxon>
        <taxon>Actinomycetes</taxon>
        <taxon>Micromonosporales</taxon>
        <taxon>Micromonosporaceae</taxon>
        <taxon>Micromonospora</taxon>
    </lineage>
</organism>
<feature type="transmembrane region" description="Helical" evidence="1">
    <location>
        <begin position="75"/>
        <end position="96"/>
    </location>
</feature>
<dbReference type="AlphaFoldDB" id="A0A1C6UCJ8"/>
<dbReference type="STRING" id="683228.GA0070617_1854"/>
<keyword evidence="1" id="KW-0472">Membrane</keyword>
<sequence length="135" mass="14860">MEQSPELAVDAPRVWDRPIVTVPVLACLSLVGGQLPSFSTQANLYVLGTGGALIWVGLSNRMPRRPSPRRLPPGVVWWVLPAALFGVLEAATFAMAAKDDFPTFSRLADPLLEDELFRSAAWMAWLAAFWGLVRR</sequence>
<dbReference type="OrthoDB" id="3386194at2"/>
<dbReference type="RefSeq" id="WP_091435561.1">
    <property type="nucleotide sequence ID" value="NZ_BMMJ01000019.1"/>
</dbReference>
<dbReference type="EMBL" id="FMIA01000002">
    <property type="protein sequence ID" value="SCL51684.1"/>
    <property type="molecule type" value="Genomic_DNA"/>
</dbReference>
<keyword evidence="1" id="KW-1133">Transmembrane helix</keyword>
<feature type="transmembrane region" description="Helical" evidence="1">
    <location>
        <begin position="44"/>
        <end position="63"/>
    </location>
</feature>
<feature type="transmembrane region" description="Helical" evidence="1">
    <location>
        <begin position="116"/>
        <end position="133"/>
    </location>
</feature>
<protein>
    <submittedName>
        <fullName evidence="2">Uncharacterized protein</fullName>
    </submittedName>
</protein>
<name>A0A1C6UCJ8_9ACTN</name>